<evidence type="ECO:0000313" key="3">
    <source>
        <dbReference type="EMBL" id="KWX01963.1"/>
    </source>
</evidence>
<dbReference type="Pfam" id="PF12836">
    <property type="entry name" value="HHH_3"/>
    <property type="match status" value="1"/>
</dbReference>
<dbReference type="EMBL" id="LAXD01000001">
    <property type="protein sequence ID" value="KWX01963.1"/>
    <property type="molecule type" value="Genomic_DNA"/>
</dbReference>
<feature type="transmembrane region" description="Helical" evidence="1">
    <location>
        <begin position="28"/>
        <end position="48"/>
    </location>
</feature>
<reference evidence="4" key="1">
    <citation type="submission" date="2015-04" db="EMBL/GenBank/DDBJ databases">
        <title>Physiological reanalysis, assessment of diazotrophy, and genome sequences of multiple isolates of Streptomyces thermoautotrophicus.</title>
        <authorList>
            <person name="MacKellar D.C."/>
            <person name="Lieber L."/>
            <person name="Norman J."/>
            <person name="Bolger A."/>
            <person name="Tobin C."/>
            <person name="Murray J.W."/>
            <person name="Chang R."/>
            <person name="Ford T."/>
            <person name="Nguyen P.Q."/>
            <person name="Woodward J."/>
            <person name="Permingeat H."/>
            <person name="Joshi N.S."/>
            <person name="Silver P.A."/>
            <person name="Usadel B."/>
            <person name="Rutherford A.W."/>
            <person name="Friesen M."/>
            <person name="Prell J."/>
        </authorList>
    </citation>
    <scope>NUCLEOTIDE SEQUENCE [LARGE SCALE GENOMIC DNA]</scope>
    <source>
        <strain evidence="4">H1</strain>
    </source>
</reference>
<dbReference type="InterPro" id="IPR010994">
    <property type="entry name" value="RuvA_2-like"/>
</dbReference>
<dbReference type="NCBIfam" id="TIGR00426">
    <property type="entry name" value="competence protein ComEA helix-hairpin-helix repeat region"/>
    <property type="match status" value="1"/>
</dbReference>
<dbReference type="GO" id="GO:0006281">
    <property type="term" value="P:DNA repair"/>
    <property type="evidence" value="ECO:0007669"/>
    <property type="project" value="InterPro"/>
</dbReference>
<comment type="caution">
    <text evidence="3">The sequence shown here is derived from an EMBL/GenBank/DDBJ whole genome shotgun (WGS) entry which is preliminary data.</text>
</comment>
<dbReference type="PANTHER" id="PTHR21180">
    <property type="entry name" value="ENDONUCLEASE/EXONUCLEASE/PHOSPHATASE FAMILY DOMAIN-CONTAINING PROTEIN 1"/>
    <property type="match status" value="1"/>
</dbReference>
<dbReference type="GO" id="GO:0015627">
    <property type="term" value="C:type II protein secretion system complex"/>
    <property type="evidence" value="ECO:0007669"/>
    <property type="project" value="TreeGrafter"/>
</dbReference>
<dbReference type="GO" id="GO:0003677">
    <property type="term" value="F:DNA binding"/>
    <property type="evidence" value="ECO:0007669"/>
    <property type="project" value="InterPro"/>
</dbReference>
<dbReference type="SMART" id="SM00278">
    <property type="entry name" value="HhH1"/>
    <property type="match status" value="2"/>
</dbReference>
<dbReference type="Pfam" id="PF10531">
    <property type="entry name" value="SLBB"/>
    <property type="match status" value="1"/>
</dbReference>
<protein>
    <submittedName>
        <fullName evidence="3">Competence protein ComEA helix-hairpin-helix repeat protein</fullName>
    </submittedName>
</protein>
<sequence>MASRLRDAVADHVPLPLRAARWDLPARALGALALILAGGVAWSLVHLWRSQPEPVAPARVSVVATGIRAGPAPPAALPSTGPPASPALIVVHVAGKVRHPGIVRLPAGSRVIDALAAAGGPAQGVDLTSLNLARLLTDGEQVLVGVAAGAGSGAGQQAVGTGPPPSGAGGLVDLNTATLEQLEQLPGVGSVLAQRILDWRAQHGRFTSIDQLREVSGIGERRFTDLKHRVRVS</sequence>
<feature type="domain" description="Helix-hairpin-helix DNA-binding motif class 1" evidence="2">
    <location>
        <begin position="210"/>
        <end position="229"/>
    </location>
</feature>
<dbReference type="InterPro" id="IPR051675">
    <property type="entry name" value="Endo/Exo/Phosphatase_dom_1"/>
</dbReference>
<dbReference type="GO" id="GO:0015628">
    <property type="term" value="P:protein secretion by the type II secretion system"/>
    <property type="evidence" value="ECO:0007669"/>
    <property type="project" value="TreeGrafter"/>
</dbReference>
<dbReference type="Gene3D" id="1.10.150.320">
    <property type="entry name" value="Photosystem II 12 kDa extrinsic protein"/>
    <property type="match status" value="1"/>
</dbReference>
<gene>
    <name evidence="3" type="ORF">LI90_2998</name>
</gene>
<dbReference type="PANTHER" id="PTHR21180:SF32">
    <property type="entry name" value="ENDONUCLEASE_EXONUCLEASE_PHOSPHATASE FAMILY DOMAIN-CONTAINING PROTEIN 1"/>
    <property type="match status" value="1"/>
</dbReference>
<dbReference type="Gene3D" id="3.10.560.10">
    <property type="entry name" value="Outer membrane lipoprotein wza domain like"/>
    <property type="match status" value="1"/>
</dbReference>
<evidence type="ECO:0000256" key="1">
    <source>
        <dbReference type="SAM" id="Phobius"/>
    </source>
</evidence>
<keyword evidence="1" id="KW-1133">Transmembrane helix</keyword>
<dbReference type="Proteomes" id="UP000070188">
    <property type="component" value="Unassembled WGS sequence"/>
</dbReference>
<dbReference type="SUPFAM" id="SSF47781">
    <property type="entry name" value="RuvA domain 2-like"/>
    <property type="match status" value="1"/>
</dbReference>
<name>A0A132MVU6_9ACTN</name>
<evidence type="ECO:0000259" key="2">
    <source>
        <dbReference type="SMART" id="SM00278"/>
    </source>
</evidence>
<organism evidence="3 4">
    <name type="scientific">Carbonactinospora thermoautotrophica</name>
    <dbReference type="NCBI Taxonomy" id="1469144"/>
    <lineage>
        <taxon>Bacteria</taxon>
        <taxon>Bacillati</taxon>
        <taxon>Actinomycetota</taxon>
        <taxon>Actinomycetes</taxon>
        <taxon>Kitasatosporales</taxon>
        <taxon>Carbonactinosporaceae</taxon>
        <taxon>Carbonactinospora</taxon>
    </lineage>
</organism>
<dbReference type="STRING" id="1469144.LI90_2998"/>
<feature type="domain" description="Helix-hairpin-helix DNA-binding motif class 1" evidence="2">
    <location>
        <begin position="180"/>
        <end position="199"/>
    </location>
</feature>
<dbReference type="InterPro" id="IPR004509">
    <property type="entry name" value="Competence_ComEA_HhH"/>
</dbReference>
<dbReference type="AlphaFoldDB" id="A0A132MVU6"/>
<proteinExistence type="predicted"/>
<keyword evidence="1" id="KW-0472">Membrane</keyword>
<dbReference type="InterPro" id="IPR019554">
    <property type="entry name" value="Soluble_ligand-bd"/>
</dbReference>
<accession>A0A132MVU6</accession>
<keyword evidence="4" id="KW-1185">Reference proteome</keyword>
<dbReference type="PATRIC" id="fig|1469144.10.peg.3232"/>
<evidence type="ECO:0000313" key="4">
    <source>
        <dbReference type="Proteomes" id="UP000070188"/>
    </source>
</evidence>
<keyword evidence="1" id="KW-0812">Transmembrane</keyword>
<dbReference type="InterPro" id="IPR003583">
    <property type="entry name" value="Hlx-hairpin-Hlx_DNA-bd_motif"/>
</dbReference>